<evidence type="ECO:0000256" key="1">
    <source>
        <dbReference type="SAM" id="MobiDB-lite"/>
    </source>
</evidence>
<evidence type="ECO:0000313" key="2">
    <source>
        <dbReference type="EMBL" id="CAG6492228.1"/>
    </source>
</evidence>
<dbReference type="EMBL" id="HBUE01120423">
    <property type="protein sequence ID" value="CAG6492233.1"/>
    <property type="molecule type" value="Transcribed_RNA"/>
</dbReference>
<feature type="compositionally biased region" description="Polar residues" evidence="1">
    <location>
        <begin position="109"/>
        <end position="119"/>
    </location>
</feature>
<accession>A0A8D8CFS8</accession>
<feature type="region of interest" description="Disordered" evidence="1">
    <location>
        <begin position="82"/>
        <end position="119"/>
    </location>
</feature>
<sequence>MAAVWHRTRASARRVLSATRTGSVPRCATGSVSWGGVRRTSAGVTRVMRRKRSREAICGVWRSVTSRAGMGSVCSRMCAGVRQATPSPHLPPSSANLSAPAPATAASPQTHVPATTATS</sequence>
<name>A0A8D8CFS8_CULPI</name>
<proteinExistence type="predicted"/>
<protein>
    <submittedName>
        <fullName evidence="2">(northern house mosquito) hypothetical protein</fullName>
    </submittedName>
</protein>
<reference evidence="2" key="1">
    <citation type="submission" date="2021-05" db="EMBL/GenBank/DDBJ databases">
        <authorList>
            <person name="Alioto T."/>
            <person name="Alioto T."/>
            <person name="Gomez Garrido J."/>
        </authorList>
    </citation>
    <scope>NUCLEOTIDE SEQUENCE</scope>
</reference>
<dbReference type="EMBL" id="HBUE01120421">
    <property type="protein sequence ID" value="CAG6492228.1"/>
    <property type="molecule type" value="Transcribed_RNA"/>
</dbReference>
<feature type="compositionally biased region" description="Low complexity" evidence="1">
    <location>
        <begin position="92"/>
        <end position="108"/>
    </location>
</feature>
<dbReference type="AlphaFoldDB" id="A0A8D8CFS8"/>
<organism evidence="2">
    <name type="scientific">Culex pipiens</name>
    <name type="common">House mosquito</name>
    <dbReference type="NCBI Taxonomy" id="7175"/>
    <lineage>
        <taxon>Eukaryota</taxon>
        <taxon>Metazoa</taxon>
        <taxon>Ecdysozoa</taxon>
        <taxon>Arthropoda</taxon>
        <taxon>Hexapoda</taxon>
        <taxon>Insecta</taxon>
        <taxon>Pterygota</taxon>
        <taxon>Neoptera</taxon>
        <taxon>Endopterygota</taxon>
        <taxon>Diptera</taxon>
        <taxon>Nematocera</taxon>
        <taxon>Culicoidea</taxon>
        <taxon>Culicidae</taxon>
        <taxon>Culicinae</taxon>
        <taxon>Culicini</taxon>
        <taxon>Culex</taxon>
        <taxon>Culex</taxon>
    </lineage>
</organism>